<evidence type="ECO:0000313" key="3">
    <source>
        <dbReference type="Proteomes" id="UP001597241"/>
    </source>
</evidence>
<dbReference type="Gene3D" id="3.90.550.10">
    <property type="entry name" value="Spore Coat Polysaccharide Biosynthesis Protein SpsA, Chain A"/>
    <property type="match status" value="1"/>
</dbReference>
<dbReference type="InterPro" id="IPR029044">
    <property type="entry name" value="Nucleotide-diphossugar_trans"/>
</dbReference>
<sequence>MSKPTLVILAAGVGSRYGGLKQLDTFSEQGDTILDFSIYDAIQAGFGKVVFIIRKTIEEDFKAFFNPKLEGKIEVEYVFQETDAIPEKFKDNNREKPWGTGHALLMAKDAVTENFAVINADDFYGREAFQGIAEALRNTDKNATQFNMMGYVLKNTISDYGFVSRGECNVNNEGFLVGIEERTHIEKVNGDLMFKDANEVLKPISEETIVSMNFFGFTPKYFEISSSMFETFLEKNYKELKAEFFIPSVVNNVIVDRTATMEVLKSNARWFGVTYKEDKPYVTSEIQKLKDTGVYPKFLWA</sequence>
<evidence type="ECO:0000313" key="2">
    <source>
        <dbReference type="EMBL" id="MFD1294582.1"/>
    </source>
</evidence>
<name>A0ABW3WRP5_9FLAO</name>
<dbReference type="SUPFAM" id="SSF53448">
    <property type="entry name" value="Nucleotide-diphospho-sugar transferases"/>
    <property type="match status" value="1"/>
</dbReference>
<dbReference type="EMBL" id="JBHTMV010000006">
    <property type="protein sequence ID" value="MFD1294582.1"/>
    <property type="molecule type" value="Genomic_DNA"/>
</dbReference>
<comment type="caution">
    <text evidence="2">The sequence shown here is derived from an EMBL/GenBank/DDBJ whole genome shotgun (WGS) entry which is preliminary data.</text>
</comment>
<dbReference type="Pfam" id="PF00483">
    <property type="entry name" value="NTP_transferase"/>
    <property type="match status" value="1"/>
</dbReference>
<organism evidence="2 3">
    <name type="scientific">Lutibacter holmesii</name>
    <dbReference type="NCBI Taxonomy" id="1137985"/>
    <lineage>
        <taxon>Bacteria</taxon>
        <taxon>Pseudomonadati</taxon>
        <taxon>Bacteroidota</taxon>
        <taxon>Flavobacteriia</taxon>
        <taxon>Flavobacteriales</taxon>
        <taxon>Flavobacteriaceae</taxon>
        <taxon>Lutibacter</taxon>
    </lineage>
</organism>
<feature type="domain" description="Nucleotidyl transferase" evidence="1">
    <location>
        <begin position="7"/>
        <end position="228"/>
    </location>
</feature>
<proteinExistence type="predicted"/>
<evidence type="ECO:0000259" key="1">
    <source>
        <dbReference type="Pfam" id="PF00483"/>
    </source>
</evidence>
<keyword evidence="3" id="KW-1185">Reference proteome</keyword>
<dbReference type="InterPro" id="IPR005835">
    <property type="entry name" value="NTP_transferase_dom"/>
</dbReference>
<gene>
    <name evidence="2" type="ORF">ACFQ5N_12125</name>
</gene>
<protein>
    <submittedName>
        <fullName evidence="2">NDP-sugar synthase</fullName>
    </submittedName>
</protein>
<reference evidence="3" key="1">
    <citation type="journal article" date="2019" name="Int. J. Syst. Evol. Microbiol.">
        <title>The Global Catalogue of Microorganisms (GCM) 10K type strain sequencing project: providing services to taxonomists for standard genome sequencing and annotation.</title>
        <authorList>
            <consortium name="The Broad Institute Genomics Platform"/>
            <consortium name="The Broad Institute Genome Sequencing Center for Infectious Disease"/>
            <person name="Wu L."/>
            <person name="Ma J."/>
        </authorList>
    </citation>
    <scope>NUCLEOTIDE SEQUENCE [LARGE SCALE GENOMIC DNA]</scope>
    <source>
        <strain evidence="3">CCUG 62221</strain>
    </source>
</reference>
<dbReference type="Proteomes" id="UP001597241">
    <property type="component" value="Unassembled WGS sequence"/>
</dbReference>
<accession>A0ABW3WRP5</accession>
<dbReference type="RefSeq" id="WP_386809850.1">
    <property type="nucleotide sequence ID" value="NZ_JBHTMV010000006.1"/>
</dbReference>